<keyword evidence="6" id="KW-1185">Reference proteome</keyword>
<keyword evidence="3" id="KW-0539">Nucleus</keyword>
<dbReference type="EMBL" id="JBFXLT010000094">
    <property type="protein sequence ID" value="KAL2809175.1"/>
    <property type="molecule type" value="Genomic_DNA"/>
</dbReference>
<gene>
    <name evidence="5" type="ORF">BJX63DRAFT_435393</name>
</gene>
<dbReference type="InterPro" id="IPR014612">
    <property type="entry name" value="Pop7/Rpp20"/>
</dbReference>
<protein>
    <submittedName>
        <fullName evidence="5">Rpp20 subunit of nuclear RNase MRP and P-domain-containing protein</fullName>
    </submittedName>
</protein>
<name>A0ABR4H1I9_9EURO</name>
<evidence type="ECO:0000256" key="3">
    <source>
        <dbReference type="ARBA" id="ARBA00023242"/>
    </source>
</evidence>
<dbReference type="PANTHER" id="PTHR28256:SF1">
    <property type="entry name" value="RIBONUCLEASES P_MRP PROTEIN SUBUNIT POP7"/>
    <property type="match status" value="1"/>
</dbReference>
<dbReference type="Gene3D" id="3.30.110.20">
    <property type="entry name" value="Alba-like domain"/>
    <property type="match status" value="1"/>
</dbReference>
<dbReference type="Pfam" id="PF12328">
    <property type="entry name" value="Rpp20"/>
    <property type="match status" value="1"/>
</dbReference>
<comment type="subcellular location">
    <subcellularLocation>
        <location evidence="1">Nucleus</location>
    </subcellularLocation>
</comment>
<sequence>MPEPKRQTPSRTDAKTDMSALNFERKNQDMVKLPKSAKIHKRPIPRPATASPYAGPSTPKIVYISSSTPYMAAVKRVQKLLRHAEKRATAAVEASVNGHGHRGRSGGGTEKLVAALAKGEGLGETAREEVFVKATGRAIETALKAAKWFGIGGREGEYTVRVETGSVLVVDDVEEGEETDGVGAGGKIVQGETTNLNANIPGADGNGKDEMTMLTDTITNVGDTTIISEKPGNPTLPVAEMKSKPVSKNAERKRKRAATLAAQFANTELPETRTRWVKSVQVAISLK</sequence>
<evidence type="ECO:0000313" key="5">
    <source>
        <dbReference type="EMBL" id="KAL2809175.1"/>
    </source>
</evidence>
<feature type="region of interest" description="Disordered" evidence="4">
    <location>
        <begin position="25"/>
        <end position="58"/>
    </location>
</feature>
<accession>A0ABR4H1I9</accession>
<evidence type="ECO:0000256" key="2">
    <source>
        <dbReference type="ARBA" id="ARBA00022694"/>
    </source>
</evidence>
<comment type="caution">
    <text evidence="5">The sequence shown here is derived from an EMBL/GenBank/DDBJ whole genome shotgun (WGS) entry which is preliminary data.</text>
</comment>
<dbReference type="InterPro" id="IPR020241">
    <property type="entry name" value="RNase_P/MRP_Pop7_fungi"/>
</dbReference>
<organism evidence="5 6">
    <name type="scientific">Aspergillus granulosus</name>
    <dbReference type="NCBI Taxonomy" id="176169"/>
    <lineage>
        <taxon>Eukaryota</taxon>
        <taxon>Fungi</taxon>
        <taxon>Dikarya</taxon>
        <taxon>Ascomycota</taxon>
        <taxon>Pezizomycotina</taxon>
        <taxon>Eurotiomycetes</taxon>
        <taxon>Eurotiomycetidae</taxon>
        <taxon>Eurotiales</taxon>
        <taxon>Aspergillaceae</taxon>
        <taxon>Aspergillus</taxon>
        <taxon>Aspergillus subgen. Nidulantes</taxon>
    </lineage>
</organism>
<dbReference type="InterPro" id="IPR036882">
    <property type="entry name" value="Alba-like_dom_sf"/>
</dbReference>
<keyword evidence="2" id="KW-0819">tRNA processing</keyword>
<dbReference type="Proteomes" id="UP001610334">
    <property type="component" value="Unassembled WGS sequence"/>
</dbReference>
<dbReference type="PANTHER" id="PTHR28256">
    <property type="entry name" value="RIBONUCLEASES P/MRP PROTEIN SUBUNIT POP7"/>
    <property type="match status" value="1"/>
</dbReference>
<evidence type="ECO:0000256" key="1">
    <source>
        <dbReference type="ARBA" id="ARBA00004123"/>
    </source>
</evidence>
<proteinExistence type="predicted"/>
<feature type="compositionally biased region" description="Basic residues" evidence="4">
    <location>
        <begin position="35"/>
        <end position="44"/>
    </location>
</feature>
<feature type="region of interest" description="Disordered" evidence="4">
    <location>
        <begin position="224"/>
        <end position="253"/>
    </location>
</feature>
<evidence type="ECO:0000313" key="6">
    <source>
        <dbReference type="Proteomes" id="UP001610334"/>
    </source>
</evidence>
<evidence type="ECO:0000256" key="4">
    <source>
        <dbReference type="SAM" id="MobiDB-lite"/>
    </source>
</evidence>
<reference evidence="5 6" key="1">
    <citation type="submission" date="2024-07" db="EMBL/GenBank/DDBJ databases">
        <title>Section-level genome sequencing and comparative genomics of Aspergillus sections Usti and Cavernicolus.</title>
        <authorList>
            <consortium name="Lawrence Berkeley National Laboratory"/>
            <person name="Nybo J.L."/>
            <person name="Vesth T.C."/>
            <person name="Theobald S."/>
            <person name="Frisvad J.C."/>
            <person name="Larsen T.O."/>
            <person name="Kjaerboelling I."/>
            <person name="Rothschild-Mancinelli K."/>
            <person name="Lyhne E.K."/>
            <person name="Kogle M.E."/>
            <person name="Barry K."/>
            <person name="Clum A."/>
            <person name="Na H."/>
            <person name="Ledsgaard L."/>
            <person name="Lin J."/>
            <person name="Lipzen A."/>
            <person name="Kuo A."/>
            <person name="Riley R."/>
            <person name="Mondo S."/>
            <person name="Labutti K."/>
            <person name="Haridas S."/>
            <person name="Pangalinan J."/>
            <person name="Salamov A.A."/>
            <person name="Simmons B.A."/>
            <person name="Magnuson J.K."/>
            <person name="Chen J."/>
            <person name="Drula E."/>
            <person name="Henrissat B."/>
            <person name="Wiebenga A."/>
            <person name="Lubbers R.J."/>
            <person name="Gomes A.C."/>
            <person name="Makela M.R."/>
            <person name="Stajich J."/>
            <person name="Grigoriev I.V."/>
            <person name="Mortensen U.H."/>
            <person name="De Vries R.P."/>
            <person name="Baker S.E."/>
            <person name="Andersen M.R."/>
        </authorList>
    </citation>
    <scope>NUCLEOTIDE SEQUENCE [LARGE SCALE GENOMIC DNA]</scope>
    <source>
        <strain evidence="5 6">CBS 588.65</strain>
    </source>
</reference>